<proteinExistence type="predicted"/>
<keyword evidence="3" id="KW-1185">Reference proteome</keyword>
<feature type="compositionally biased region" description="Polar residues" evidence="1">
    <location>
        <begin position="133"/>
        <end position="148"/>
    </location>
</feature>
<evidence type="ECO:0000313" key="3">
    <source>
        <dbReference type="Proteomes" id="UP000699462"/>
    </source>
</evidence>
<reference evidence="2 3" key="1">
    <citation type="submission" date="2019-07" db="EMBL/GenBank/DDBJ databases">
        <title>Annotation for the trematode Paragonimus westermani.</title>
        <authorList>
            <person name="Choi Y.-J."/>
        </authorList>
    </citation>
    <scope>NUCLEOTIDE SEQUENCE [LARGE SCALE GENOMIC DNA]</scope>
    <source>
        <strain evidence="2">180907_Pwestermani</strain>
    </source>
</reference>
<feature type="region of interest" description="Disordered" evidence="1">
    <location>
        <begin position="133"/>
        <end position="163"/>
    </location>
</feature>
<gene>
    <name evidence="2" type="ORF">P879_08151</name>
</gene>
<dbReference type="EMBL" id="JTDF01002554">
    <property type="protein sequence ID" value="KAF8568684.1"/>
    <property type="molecule type" value="Genomic_DNA"/>
</dbReference>
<organism evidence="2 3">
    <name type="scientific">Paragonimus westermani</name>
    <dbReference type="NCBI Taxonomy" id="34504"/>
    <lineage>
        <taxon>Eukaryota</taxon>
        <taxon>Metazoa</taxon>
        <taxon>Spiralia</taxon>
        <taxon>Lophotrochozoa</taxon>
        <taxon>Platyhelminthes</taxon>
        <taxon>Trematoda</taxon>
        <taxon>Digenea</taxon>
        <taxon>Plagiorchiida</taxon>
        <taxon>Troglotremata</taxon>
        <taxon>Troglotrematidae</taxon>
        <taxon>Paragonimus</taxon>
    </lineage>
</organism>
<sequence>SSGQNVPPVQVSHAERPSSSANRNENQSDDHGKQLTCTADCTNIPDQPETMHEKTLQTVCPIPDVNIVLAPTEPDLRTVSSSFTSVYSKPGNFRDRLHFDYRKLRSCLVNHFDQRTITNSNYTTAMQPYTSPGLTQTLTSNDSRSPSVSAPLILSGRISQPPG</sequence>
<name>A0A8T0DNW8_9TREM</name>
<feature type="non-terminal residue" evidence="2">
    <location>
        <position position="163"/>
    </location>
</feature>
<evidence type="ECO:0000256" key="1">
    <source>
        <dbReference type="SAM" id="MobiDB-lite"/>
    </source>
</evidence>
<evidence type="ECO:0000313" key="2">
    <source>
        <dbReference type="EMBL" id="KAF8568684.1"/>
    </source>
</evidence>
<dbReference type="AlphaFoldDB" id="A0A8T0DNW8"/>
<dbReference type="Proteomes" id="UP000699462">
    <property type="component" value="Unassembled WGS sequence"/>
</dbReference>
<accession>A0A8T0DNW8</accession>
<protein>
    <submittedName>
        <fullName evidence="2">Uncharacterized protein</fullName>
    </submittedName>
</protein>
<feature type="region of interest" description="Disordered" evidence="1">
    <location>
        <begin position="1"/>
        <end position="35"/>
    </location>
</feature>
<comment type="caution">
    <text evidence="2">The sequence shown here is derived from an EMBL/GenBank/DDBJ whole genome shotgun (WGS) entry which is preliminary data.</text>
</comment>